<dbReference type="GO" id="GO:0004721">
    <property type="term" value="F:phosphoprotein phosphatase activity"/>
    <property type="evidence" value="ECO:0007669"/>
    <property type="project" value="InterPro"/>
</dbReference>
<feature type="domain" description="Tyrosine specific protein phosphatases" evidence="1">
    <location>
        <begin position="94"/>
        <end position="127"/>
    </location>
</feature>
<protein>
    <submittedName>
        <fullName evidence="2">Protein-tyrosine-phosphatase</fullName>
    </submittedName>
</protein>
<dbReference type="PROSITE" id="PS50056">
    <property type="entry name" value="TYR_PHOSPHATASE_2"/>
    <property type="match status" value="1"/>
</dbReference>
<dbReference type="RefSeq" id="WP_210006748.1">
    <property type="nucleotide sequence ID" value="NZ_BSEO01000014.1"/>
</dbReference>
<dbReference type="InterPro" id="IPR016130">
    <property type="entry name" value="Tyr_Pase_AS"/>
</dbReference>
<keyword evidence="3" id="KW-1185">Reference proteome</keyword>
<proteinExistence type="predicted"/>
<dbReference type="Gene3D" id="3.90.190.10">
    <property type="entry name" value="Protein tyrosine phosphatase superfamily"/>
    <property type="match status" value="1"/>
</dbReference>
<dbReference type="Pfam" id="PF13350">
    <property type="entry name" value="Y_phosphatase3"/>
    <property type="match status" value="1"/>
</dbReference>
<sequence>MLAIDIEGLFNVRATRARAPWLVRSGAPEALTDAGAAALAELGVSVILDLREPSEHGPVRHGIPVRSVPLYGAEPPATGGLEAIYEQLLRERGDALARAVGVVAEADGAALVHCTAGKDRTGLVVALARRAAGATADEVVADYVLSAPHVRPVRAEHAEHIARALPGEERAGILRLHLESPPEAIAHALSVIDELGGAERYLRAHGLRADQVAALRRKNSGAA</sequence>
<name>A0A9W6M481_9MICO</name>
<dbReference type="EMBL" id="BSEO01000014">
    <property type="protein sequence ID" value="GLJ80522.1"/>
    <property type="molecule type" value="Genomic_DNA"/>
</dbReference>
<evidence type="ECO:0000313" key="2">
    <source>
        <dbReference type="EMBL" id="GLJ80522.1"/>
    </source>
</evidence>
<comment type="caution">
    <text evidence="2">The sequence shown here is derived from an EMBL/GenBank/DDBJ whole genome shotgun (WGS) entry which is preliminary data.</text>
</comment>
<dbReference type="InterPro" id="IPR000387">
    <property type="entry name" value="Tyr_Pase_dom"/>
</dbReference>
<evidence type="ECO:0000313" key="3">
    <source>
        <dbReference type="Proteomes" id="UP001142317"/>
    </source>
</evidence>
<evidence type="ECO:0000259" key="1">
    <source>
        <dbReference type="PROSITE" id="PS50056"/>
    </source>
</evidence>
<dbReference type="PROSITE" id="PS00383">
    <property type="entry name" value="TYR_PHOSPHATASE_1"/>
    <property type="match status" value="1"/>
</dbReference>
<dbReference type="InterPro" id="IPR029021">
    <property type="entry name" value="Prot-tyrosine_phosphatase-like"/>
</dbReference>
<dbReference type="SUPFAM" id="SSF52799">
    <property type="entry name" value="(Phosphotyrosine protein) phosphatases II"/>
    <property type="match status" value="1"/>
</dbReference>
<dbReference type="Proteomes" id="UP001142317">
    <property type="component" value="Unassembled WGS sequence"/>
</dbReference>
<gene>
    <name evidence="2" type="ORF">GCM10017586_22050</name>
</gene>
<accession>A0A9W6M481</accession>
<reference evidence="2" key="2">
    <citation type="submission" date="2023-01" db="EMBL/GenBank/DDBJ databases">
        <authorList>
            <person name="Sun Q."/>
            <person name="Evtushenko L."/>
        </authorList>
    </citation>
    <scope>NUCLEOTIDE SEQUENCE</scope>
    <source>
        <strain evidence="2">VKM Ac-1447</strain>
    </source>
</reference>
<organism evidence="2 3">
    <name type="scientific">Microbacterium imperiale</name>
    <dbReference type="NCBI Taxonomy" id="33884"/>
    <lineage>
        <taxon>Bacteria</taxon>
        <taxon>Bacillati</taxon>
        <taxon>Actinomycetota</taxon>
        <taxon>Actinomycetes</taxon>
        <taxon>Micrococcales</taxon>
        <taxon>Microbacteriaceae</taxon>
        <taxon>Microbacterium</taxon>
    </lineage>
</organism>
<dbReference type="AlphaFoldDB" id="A0A9W6M481"/>
<reference evidence="2" key="1">
    <citation type="journal article" date="2014" name="Int. J. Syst. Evol. Microbiol.">
        <title>Complete genome sequence of Corynebacterium casei LMG S-19264T (=DSM 44701T), isolated from a smear-ripened cheese.</title>
        <authorList>
            <consortium name="US DOE Joint Genome Institute (JGI-PGF)"/>
            <person name="Walter F."/>
            <person name="Albersmeier A."/>
            <person name="Kalinowski J."/>
            <person name="Ruckert C."/>
        </authorList>
    </citation>
    <scope>NUCLEOTIDE SEQUENCE</scope>
    <source>
        <strain evidence="2">VKM Ac-1447</strain>
    </source>
</reference>
<dbReference type="InterPro" id="IPR026893">
    <property type="entry name" value="Tyr/Ser_Pase_IphP-type"/>
</dbReference>